<gene>
    <name evidence="10" type="ORF">ACFOND_00385</name>
</gene>
<reference evidence="11" key="1">
    <citation type="journal article" date="2019" name="Int. J. Syst. Evol. Microbiol.">
        <title>The Global Catalogue of Microorganisms (GCM) 10K type strain sequencing project: providing services to taxonomists for standard genome sequencing and annotation.</title>
        <authorList>
            <consortium name="The Broad Institute Genomics Platform"/>
            <consortium name="The Broad Institute Genome Sequencing Center for Infectious Disease"/>
            <person name="Wu L."/>
            <person name="Ma J."/>
        </authorList>
    </citation>
    <scope>NUCLEOTIDE SEQUENCE [LARGE SCALE GENOMIC DNA]</scope>
    <source>
        <strain evidence="11">CECT 8288</strain>
    </source>
</reference>
<accession>A0ABV7WPZ2</accession>
<name>A0ABV7WPZ2_9GAMM</name>
<evidence type="ECO:0000256" key="6">
    <source>
        <dbReference type="ARBA" id="ARBA00022989"/>
    </source>
</evidence>
<evidence type="ECO:0000256" key="3">
    <source>
        <dbReference type="ARBA" id="ARBA00022448"/>
    </source>
</evidence>
<feature type="transmembrane region" description="Helical" evidence="8">
    <location>
        <begin position="419"/>
        <end position="442"/>
    </location>
</feature>
<comment type="caution">
    <text evidence="10">The sequence shown here is derived from an EMBL/GenBank/DDBJ whole genome shotgun (WGS) entry which is preliminary data.</text>
</comment>
<keyword evidence="11" id="KW-1185">Reference proteome</keyword>
<dbReference type="PANTHER" id="PTHR41394:SF5">
    <property type="entry name" value="SLC41A_MGTE INTEGRAL MEMBRANE DOMAIN-CONTAINING PROTEIN"/>
    <property type="match status" value="1"/>
</dbReference>
<proteinExistence type="inferred from homology"/>
<sequence length="443" mass="47972">MIDDITLEEERTLSSAVDPIALTRLLGQQEYADVASLLESLPLEDRSITWSEISQEHHLGILVEMRADPREALIDEMSLIELDALFKGMDAEDLVELSDSLPNRLIDRALSAMDDIQRHYYEGAQQYEDSLAGHWLGHHFLSLPQNAKVRDALRLLRRELPEYVDTLFLTSRTGGFRGAVKIGSVIGAPDHLLLAEIAEEDFTTINANDDATEASLKVQNSGYSALPVVNDNSTLLGRLDIGTASELVNDYYEGRLMATAGLDEDEDLFSPVKTAAKNRALWLGINLLTAFAAAWFIGLFEATLQQVVALAVLMPVVASMGGIAGSQTLTLVIRGLALGQVNEVNRWALVKKELQVGAFNGVIWAVVVGYIAGAWFDSFMIGFVISLAILVNIVTAALSGALIPIALKKLKLDPALSGSVVLTTVTDIVGFVAFLGLGALLLT</sequence>
<dbReference type="Gene3D" id="3.10.580.10">
    <property type="entry name" value="CBS-domain"/>
    <property type="match status" value="1"/>
</dbReference>
<feature type="transmembrane region" description="Helical" evidence="8">
    <location>
        <begin position="354"/>
        <end position="373"/>
    </location>
</feature>
<evidence type="ECO:0000259" key="9">
    <source>
        <dbReference type="SMART" id="SM00924"/>
    </source>
</evidence>
<dbReference type="InterPro" id="IPR006668">
    <property type="entry name" value="Mg_transptr_MgtE_intracell_dom"/>
</dbReference>
<dbReference type="Pfam" id="PF01769">
    <property type="entry name" value="MgtE"/>
    <property type="match status" value="1"/>
</dbReference>
<dbReference type="InterPro" id="IPR000644">
    <property type="entry name" value="CBS_dom"/>
</dbReference>
<dbReference type="SUPFAM" id="SSF54631">
    <property type="entry name" value="CBS-domain pair"/>
    <property type="match status" value="1"/>
</dbReference>
<keyword evidence="6 8" id="KW-1133">Transmembrane helix</keyword>
<dbReference type="Gene3D" id="1.20.50.50">
    <property type="match status" value="1"/>
</dbReference>
<dbReference type="SUPFAM" id="SSF161093">
    <property type="entry name" value="MgtE membrane domain-like"/>
    <property type="match status" value="1"/>
</dbReference>
<evidence type="ECO:0000256" key="5">
    <source>
        <dbReference type="ARBA" id="ARBA00022842"/>
    </source>
</evidence>
<feature type="transmembrane region" description="Helical" evidence="8">
    <location>
        <begin position="306"/>
        <end position="333"/>
    </location>
</feature>
<comment type="subcellular location">
    <subcellularLocation>
        <location evidence="1">Membrane</location>
        <topology evidence="1">Multi-pass membrane protein</topology>
    </subcellularLocation>
</comment>
<feature type="transmembrane region" description="Helical" evidence="8">
    <location>
        <begin position="280"/>
        <end position="300"/>
    </location>
</feature>
<evidence type="ECO:0000256" key="4">
    <source>
        <dbReference type="ARBA" id="ARBA00022692"/>
    </source>
</evidence>
<dbReference type="InterPro" id="IPR046342">
    <property type="entry name" value="CBS_dom_sf"/>
</dbReference>
<keyword evidence="4 8" id="KW-0812">Transmembrane</keyword>
<dbReference type="Gene3D" id="1.10.357.20">
    <property type="entry name" value="SLC41 divalent cation transporters, integral membrane domain"/>
    <property type="match status" value="1"/>
</dbReference>
<evidence type="ECO:0000256" key="7">
    <source>
        <dbReference type="ARBA" id="ARBA00023136"/>
    </source>
</evidence>
<dbReference type="InterPro" id="IPR036739">
    <property type="entry name" value="SLC41_membr_dom_sf"/>
</dbReference>
<dbReference type="PANTHER" id="PTHR41394">
    <property type="entry name" value="MAGNESIUM TRANSPORTER MGTE"/>
    <property type="match status" value="1"/>
</dbReference>
<dbReference type="SMART" id="SM00924">
    <property type="entry name" value="MgtE_N"/>
    <property type="match status" value="1"/>
</dbReference>
<evidence type="ECO:0000256" key="2">
    <source>
        <dbReference type="ARBA" id="ARBA00009749"/>
    </source>
</evidence>
<keyword evidence="5" id="KW-0460">Magnesium</keyword>
<dbReference type="SUPFAM" id="SSF158791">
    <property type="entry name" value="MgtE N-terminal domain-like"/>
    <property type="match status" value="1"/>
</dbReference>
<keyword evidence="3" id="KW-0813">Transport</keyword>
<feature type="domain" description="Magnesium transporter MgtE intracellular" evidence="9">
    <location>
        <begin position="29"/>
        <end position="132"/>
    </location>
</feature>
<dbReference type="Proteomes" id="UP001595710">
    <property type="component" value="Unassembled WGS sequence"/>
</dbReference>
<evidence type="ECO:0000256" key="1">
    <source>
        <dbReference type="ARBA" id="ARBA00004141"/>
    </source>
</evidence>
<dbReference type="EMBL" id="JBHRYN010000002">
    <property type="protein sequence ID" value="MFC3700078.1"/>
    <property type="molecule type" value="Genomic_DNA"/>
</dbReference>
<feature type="transmembrane region" description="Helical" evidence="8">
    <location>
        <begin position="379"/>
        <end position="407"/>
    </location>
</feature>
<dbReference type="Pfam" id="PF00571">
    <property type="entry name" value="CBS"/>
    <property type="match status" value="1"/>
</dbReference>
<evidence type="ECO:0000313" key="10">
    <source>
        <dbReference type="EMBL" id="MFC3700078.1"/>
    </source>
</evidence>
<organism evidence="10 11">
    <name type="scientific">Reinekea marina</name>
    <dbReference type="NCBI Taxonomy" id="1310421"/>
    <lineage>
        <taxon>Bacteria</taxon>
        <taxon>Pseudomonadati</taxon>
        <taxon>Pseudomonadota</taxon>
        <taxon>Gammaproteobacteria</taxon>
        <taxon>Oceanospirillales</taxon>
        <taxon>Saccharospirillaceae</taxon>
        <taxon>Reinekea</taxon>
    </lineage>
</organism>
<dbReference type="RefSeq" id="WP_290282916.1">
    <property type="nucleotide sequence ID" value="NZ_JAUFQI010000001.1"/>
</dbReference>
<keyword evidence="7 8" id="KW-0472">Membrane</keyword>
<comment type="similarity">
    <text evidence="2">Belongs to the SLC41A transporter family.</text>
</comment>
<evidence type="ECO:0000256" key="8">
    <source>
        <dbReference type="SAM" id="Phobius"/>
    </source>
</evidence>
<dbReference type="Pfam" id="PF03448">
    <property type="entry name" value="MgtE_N"/>
    <property type="match status" value="1"/>
</dbReference>
<evidence type="ECO:0000313" key="11">
    <source>
        <dbReference type="Proteomes" id="UP001595710"/>
    </source>
</evidence>
<protein>
    <submittedName>
        <fullName evidence="10">Magnesium transporter</fullName>
    </submittedName>
</protein>
<dbReference type="InterPro" id="IPR006667">
    <property type="entry name" value="SLC41_membr_dom"/>
</dbReference>